<organism evidence="1 2">
    <name type="scientific">Candidatus Dechloromonas phosphorivorans</name>
    <dbReference type="NCBI Taxonomy" id="2899244"/>
    <lineage>
        <taxon>Bacteria</taxon>
        <taxon>Pseudomonadati</taxon>
        <taxon>Pseudomonadota</taxon>
        <taxon>Betaproteobacteria</taxon>
        <taxon>Rhodocyclales</taxon>
        <taxon>Azonexaceae</taxon>
        <taxon>Dechloromonas</taxon>
    </lineage>
</organism>
<reference evidence="1 2" key="1">
    <citation type="submission" date="2020-10" db="EMBL/GenBank/DDBJ databases">
        <title>Connecting structure to function with the recovery of over 1000 high-quality activated sludge metagenome-assembled genomes encoding full-length rRNA genes using long-read sequencing.</title>
        <authorList>
            <person name="Singleton C.M."/>
            <person name="Petriglieri F."/>
            <person name="Kristensen J.M."/>
            <person name="Kirkegaard R.H."/>
            <person name="Michaelsen T.Y."/>
            <person name="Andersen M.H."/>
            <person name="Karst S.M."/>
            <person name="Dueholm M.S."/>
            <person name="Nielsen P.H."/>
            <person name="Albertsen M."/>
        </authorList>
    </citation>
    <scope>NUCLEOTIDE SEQUENCE [LARGE SCALE GENOMIC DNA]</scope>
    <source>
        <strain evidence="1">EsbW_18-Q3-R4-48_BATAC.463</strain>
    </source>
</reference>
<comment type="caution">
    <text evidence="1">The sequence shown here is derived from an EMBL/GenBank/DDBJ whole genome shotgun (WGS) entry which is preliminary data.</text>
</comment>
<gene>
    <name evidence="1" type="ORF">IPJ38_15460</name>
</gene>
<evidence type="ECO:0000313" key="2">
    <source>
        <dbReference type="Proteomes" id="UP000739411"/>
    </source>
</evidence>
<proteinExistence type="predicted"/>
<sequence length="103" mass="11721">PIEIAQRFRTRDIEVMRRNTAFQENEHLLLADGRRKLLMALHFPQLDEQGTLFAVGTLLTDITGYHLCCPMKTSDLLTNDSARLLAPRVLKISITCSKSVPRQ</sequence>
<name>A0A935MRR3_9RHOO</name>
<dbReference type="EMBL" id="JADJMS010000038">
    <property type="protein sequence ID" value="MBK7416283.1"/>
    <property type="molecule type" value="Genomic_DNA"/>
</dbReference>
<accession>A0A935MRR3</accession>
<evidence type="ECO:0000313" key="1">
    <source>
        <dbReference type="EMBL" id="MBK7416283.1"/>
    </source>
</evidence>
<dbReference type="Proteomes" id="UP000739411">
    <property type="component" value="Unassembled WGS sequence"/>
</dbReference>
<dbReference type="AlphaFoldDB" id="A0A935MRR3"/>
<protein>
    <submittedName>
        <fullName evidence="1">Uncharacterized protein</fullName>
    </submittedName>
</protein>
<feature type="non-terminal residue" evidence="1">
    <location>
        <position position="1"/>
    </location>
</feature>